<sequence>MSLTISLIVTQSPACTSGSIF</sequence>
<evidence type="ECO:0000313" key="1">
    <source>
        <dbReference type="EMBL" id="JAD44328.1"/>
    </source>
</evidence>
<reference evidence="1" key="1">
    <citation type="submission" date="2014-09" db="EMBL/GenBank/DDBJ databases">
        <authorList>
            <person name="Magalhaes I.L.F."/>
            <person name="Oliveira U."/>
            <person name="Santos F.R."/>
            <person name="Vidigal T.H.D.A."/>
            <person name="Brescovit A.D."/>
            <person name="Santos A.J."/>
        </authorList>
    </citation>
    <scope>NUCLEOTIDE SEQUENCE</scope>
    <source>
        <tissue evidence="1">Shoot tissue taken approximately 20 cm above the soil surface</tissue>
    </source>
</reference>
<accession>A0A0A9A303</accession>
<dbReference type="EMBL" id="GBRH01253567">
    <property type="protein sequence ID" value="JAD44328.1"/>
    <property type="molecule type" value="Transcribed_RNA"/>
</dbReference>
<protein>
    <submittedName>
        <fullName evidence="1">Uncharacterized protein</fullName>
    </submittedName>
</protein>
<dbReference type="AlphaFoldDB" id="A0A0A9A303"/>
<reference evidence="1" key="2">
    <citation type="journal article" date="2015" name="Data Brief">
        <title>Shoot transcriptome of the giant reed, Arundo donax.</title>
        <authorList>
            <person name="Barrero R.A."/>
            <person name="Guerrero F.D."/>
            <person name="Moolhuijzen P."/>
            <person name="Goolsby J.A."/>
            <person name="Tidwell J."/>
            <person name="Bellgard S.E."/>
            <person name="Bellgard M.I."/>
        </authorList>
    </citation>
    <scope>NUCLEOTIDE SEQUENCE</scope>
    <source>
        <tissue evidence="1">Shoot tissue taken approximately 20 cm above the soil surface</tissue>
    </source>
</reference>
<proteinExistence type="predicted"/>
<organism evidence="1">
    <name type="scientific">Arundo donax</name>
    <name type="common">Giant reed</name>
    <name type="synonym">Donax arundinaceus</name>
    <dbReference type="NCBI Taxonomy" id="35708"/>
    <lineage>
        <taxon>Eukaryota</taxon>
        <taxon>Viridiplantae</taxon>
        <taxon>Streptophyta</taxon>
        <taxon>Embryophyta</taxon>
        <taxon>Tracheophyta</taxon>
        <taxon>Spermatophyta</taxon>
        <taxon>Magnoliopsida</taxon>
        <taxon>Liliopsida</taxon>
        <taxon>Poales</taxon>
        <taxon>Poaceae</taxon>
        <taxon>PACMAD clade</taxon>
        <taxon>Arundinoideae</taxon>
        <taxon>Arundineae</taxon>
        <taxon>Arundo</taxon>
    </lineage>
</organism>
<name>A0A0A9A303_ARUDO</name>